<dbReference type="GO" id="GO:0016301">
    <property type="term" value="F:kinase activity"/>
    <property type="evidence" value="ECO:0007669"/>
    <property type="project" value="UniProtKB-KW"/>
</dbReference>
<dbReference type="Gene3D" id="1.20.5.1930">
    <property type="match status" value="1"/>
</dbReference>
<dbReference type="EC" id="2.7.13.3" evidence="2"/>
<dbReference type="Proteomes" id="UP001596507">
    <property type="component" value="Unassembled WGS sequence"/>
</dbReference>
<keyword evidence="8" id="KW-0902">Two-component regulatory system</keyword>
<dbReference type="SUPFAM" id="SSF55874">
    <property type="entry name" value="ATPase domain of HSP90 chaperone/DNA topoisomerase II/histidine kinase"/>
    <property type="match status" value="1"/>
</dbReference>
<keyword evidence="7" id="KW-0067">ATP-binding</keyword>
<evidence type="ECO:0000256" key="9">
    <source>
        <dbReference type="SAM" id="Phobius"/>
    </source>
</evidence>
<feature type="transmembrane region" description="Helical" evidence="9">
    <location>
        <begin position="66"/>
        <end position="86"/>
    </location>
</feature>
<dbReference type="InterPro" id="IPR050482">
    <property type="entry name" value="Sensor_HK_TwoCompSys"/>
</dbReference>
<keyword evidence="6 12" id="KW-0418">Kinase</keyword>
<evidence type="ECO:0000313" key="12">
    <source>
        <dbReference type="EMBL" id="MFC7270122.1"/>
    </source>
</evidence>
<proteinExistence type="predicted"/>
<dbReference type="Gene3D" id="3.30.565.10">
    <property type="entry name" value="Histidine kinase-like ATPase, C-terminal domain"/>
    <property type="match status" value="1"/>
</dbReference>
<dbReference type="Pfam" id="PF02518">
    <property type="entry name" value="HATPase_c"/>
    <property type="match status" value="1"/>
</dbReference>
<evidence type="ECO:0000256" key="1">
    <source>
        <dbReference type="ARBA" id="ARBA00000085"/>
    </source>
</evidence>
<feature type="domain" description="Signal transduction histidine kinase subgroup 3 dimerisation and phosphoacceptor" evidence="11">
    <location>
        <begin position="224"/>
        <end position="288"/>
    </location>
</feature>
<dbReference type="EMBL" id="JBHTBE010000004">
    <property type="protein sequence ID" value="MFC7270122.1"/>
    <property type="molecule type" value="Genomic_DNA"/>
</dbReference>
<accession>A0ABW2HFN0</accession>
<dbReference type="InterPro" id="IPR003594">
    <property type="entry name" value="HATPase_dom"/>
</dbReference>
<feature type="transmembrane region" description="Helical" evidence="9">
    <location>
        <begin position="138"/>
        <end position="158"/>
    </location>
</feature>
<feature type="transmembrane region" description="Helical" evidence="9">
    <location>
        <begin position="93"/>
        <end position="109"/>
    </location>
</feature>
<evidence type="ECO:0000256" key="5">
    <source>
        <dbReference type="ARBA" id="ARBA00022741"/>
    </source>
</evidence>
<keyword evidence="5" id="KW-0547">Nucleotide-binding</keyword>
<reference evidence="13" key="1">
    <citation type="journal article" date="2019" name="Int. J. Syst. Evol. Microbiol.">
        <title>The Global Catalogue of Microorganisms (GCM) 10K type strain sequencing project: providing services to taxonomists for standard genome sequencing and annotation.</title>
        <authorList>
            <consortium name="The Broad Institute Genomics Platform"/>
            <consortium name="The Broad Institute Genome Sequencing Center for Infectious Disease"/>
            <person name="Wu L."/>
            <person name="Ma J."/>
        </authorList>
    </citation>
    <scope>NUCLEOTIDE SEQUENCE [LARGE SCALE GENOMIC DNA]</scope>
    <source>
        <strain evidence="13">CGMCC 1.15772</strain>
    </source>
</reference>
<evidence type="ECO:0000256" key="6">
    <source>
        <dbReference type="ARBA" id="ARBA00022777"/>
    </source>
</evidence>
<evidence type="ECO:0000313" key="13">
    <source>
        <dbReference type="Proteomes" id="UP001596507"/>
    </source>
</evidence>
<dbReference type="Pfam" id="PF07730">
    <property type="entry name" value="HisKA_3"/>
    <property type="match status" value="1"/>
</dbReference>
<dbReference type="PANTHER" id="PTHR24421">
    <property type="entry name" value="NITRATE/NITRITE SENSOR PROTEIN NARX-RELATED"/>
    <property type="match status" value="1"/>
</dbReference>
<keyword evidence="9" id="KW-0812">Transmembrane</keyword>
<feature type="transmembrane region" description="Helical" evidence="9">
    <location>
        <begin position="178"/>
        <end position="194"/>
    </location>
</feature>
<evidence type="ECO:0000259" key="11">
    <source>
        <dbReference type="Pfam" id="PF07730"/>
    </source>
</evidence>
<evidence type="ECO:0000256" key="4">
    <source>
        <dbReference type="ARBA" id="ARBA00022679"/>
    </source>
</evidence>
<keyword evidence="13" id="KW-1185">Reference proteome</keyword>
<comment type="caution">
    <text evidence="12">The sequence shown here is derived from an EMBL/GenBank/DDBJ whole genome shotgun (WGS) entry which is preliminary data.</text>
</comment>
<sequence>MPTQPIGRLGETFDDAGVAPGALLRSRRSAWVFASVVFLTTVIQVLAVPITALAQSQGPWPLTVSIPAGFTLLVAGCALQAAALLLTPRWPGLAVSSVTAVYLALALGLGVPSWLIGMYLVIALSVFLLATRSSAVSAIGWAVGVVAISMSALLWWVLAIGTEASAALGYVSAEAVRFAAPVVGGAALGIWWAAQVRRVTLAREEAELARQEHDRRVGEAEERERARIAQELHDVAGQHLAGLITLADAALKIAPAHPEDAISLIEEVRAEGRFAAAGLTGALSDLRSNNIEPLETTKDIRRTPGLVEYWQKRGMTVQLEVTGTLSDLPAVVSTTAYRCIQESLTNAAKHAPGATVSVSIRLHPTALEVTVANGAPRNERREHPWPGLGWGLSGMRERLELLQGTLVARATPAGGWESAFTIPVAPTGRGDDRQ</sequence>
<dbReference type="PANTHER" id="PTHR24421:SF10">
    <property type="entry name" value="NITRATE_NITRITE SENSOR PROTEIN NARQ"/>
    <property type="match status" value="1"/>
</dbReference>
<feature type="transmembrane region" description="Helical" evidence="9">
    <location>
        <begin position="115"/>
        <end position="131"/>
    </location>
</feature>
<dbReference type="InterPro" id="IPR036890">
    <property type="entry name" value="HATPase_C_sf"/>
</dbReference>
<evidence type="ECO:0000256" key="7">
    <source>
        <dbReference type="ARBA" id="ARBA00022840"/>
    </source>
</evidence>
<evidence type="ECO:0000259" key="10">
    <source>
        <dbReference type="Pfam" id="PF02518"/>
    </source>
</evidence>
<protein>
    <recommendedName>
        <fullName evidence="2">histidine kinase</fullName>
        <ecNumber evidence="2">2.7.13.3</ecNumber>
    </recommendedName>
</protein>
<gene>
    <name evidence="12" type="ORF">ACFQRL_14255</name>
</gene>
<keyword evidence="9" id="KW-0472">Membrane</keyword>
<organism evidence="12 13">
    <name type="scientific">Microbacterium fluvii</name>
    <dbReference type="NCBI Taxonomy" id="415215"/>
    <lineage>
        <taxon>Bacteria</taxon>
        <taxon>Bacillati</taxon>
        <taxon>Actinomycetota</taxon>
        <taxon>Actinomycetes</taxon>
        <taxon>Micrococcales</taxon>
        <taxon>Microbacteriaceae</taxon>
        <taxon>Microbacterium</taxon>
    </lineage>
</organism>
<dbReference type="CDD" id="cd16917">
    <property type="entry name" value="HATPase_UhpB-NarQ-NarX-like"/>
    <property type="match status" value="1"/>
</dbReference>
<dbReference type="RefSeq" id="WP_262875052.1">
    <property type="nucleotide sequence ID" value="NZ_BAABKW010000016.1"/>
</dbReference>
<keyword evidence="4" id="KW-0808">Transferase</keyword>
<evidence type="ECO:0000256" key="3">
    <source>
        <dbReference type="ARBA" id="ARBA00022553"/>
    </source>
</evidence>
<keyword evidence="9" id="KW-1133">Transmembrane helix</keyword>
<name>A0ABW2HFN0_9MICO</name>
<feature type="transmembrane region" description="Helical" evidence="9">
    <location>
        <begin position="30"/>
        <end position="54"/>
    </location>
</feature>
<comment type="catalytic activity">
    <reaction evidence="1">
        <text>ATP + protein L-histidine = ADP + protein N-phospho-L-histidine.</text>
        <dbReference type="EC" id="2.7.13.3"/>
    </reaction>
</comment>
<evidence type="ECO:0000256" key="8">
    <source>
        <dbReference type="ARBA" id="ARBA00023012"/>
    </source>
</evidence>
<feature type="domain" description="Histidine kinase/HSP90-like ATPase" evidence="10">
    <location>
        <begin position="334"/>
        <end position="425"/>
    </location>
</feature>
<dbReference type="InterPro" id="IPR011712">
    <property type="entry name" value="Sig_transdc_His_kin_sub3_dim/P"/>
</dbReference>
<keyword evidence="3" id="KW-0597">Phosphoprotein</keyword>
<evidence type="ECO:0000256" key="2">
    <source>
        <dbReference type="ARBA" id="ARBA00012438"/>
    </source>
</evidence>